<name>A0A6J5NXL8_9CAUD</name>
<evidence type="ECO:0000313" key="4">
    <source>
        <dbReference type="EMBL" id="CAB4159994.1"/>
    </source>
</evidence>
<protein>
    <submittedName>
        <fullName evidence="4">HNHc domain containing protein</fullName>
    </submittedName>
</protein>
<dbReference type="EMBL" id="LR796697">
    <property type="protein sequence ID" value="CAB4159994.1"/>
    <property type="molecule type" value="Genomic_DNA"/>
</dbReference>
<dbReference type="InterPro" id="IPR003611">
    <property type="entry name" value="NUMOD3"/>
</dbReference>
<feature type="domain" description="Nuclease associated modular" evidence="2">
    <location>
        <begin position="135"/>
        <end position="151"/>
    </location>
</feature>
<reference evidence="4" key="1">
    <citation type="submission" date="2020-04" db="EMBL/GenBank/DDBJ databases">
        <authorList>
            <person name="Chiriac C."/>
            <person name="Salcher M."/>
            <person name="Ghai R."/>
            <person name="Kavagutti S V."/>
        </authorList>
    </citation>
    <scope>NUCLEOTIDE SEQUENCE</scope>
</reference>
<dbReference type="InterPro" id="IPR003615">
    <property type="entry name" value="HNH_nuc"/>
</dbReference>
<feature type="region of interest" description="Disordered" evidence="1">
    <location>
        <begin position="172"/>
        <end position="197"/>
    </location>
</feature>
<sequence length="197" mass="23025">MDYKKIYNQLIERAQSENRTKGCGLYFEQHHIVPKCLGGNNDKINLVLLTAKEHYVAHKLLCEIYLDNTKLHYALWRMMNAQNIKHDRAYNVSSKEYSRRKQIQSELVQQLGKQNAGKQNVISEETRNKMKIAKLGKPRSTETKEKISNTLTGYKQKPESIELRRSKLKGTTGYWKGKQRSAETKEKIRQTIINKNK</sequence>
<feature type="domain" description="Nuclease associated modular" evidence="2">
    <location>
        <begin position="118"/>
        <end position="134"/>
    </location>
</feature>
<dbReference type="GO" id="GO:0003677">
    <property type="term" value="F:DNA binding"/>
    <property type="evidence" value="ECO:0007669"/>
    <property type="project" value="InterPro"/>
</dbReference>
<dbReference type="Pfam" id="PF07460">
    <property type="entry name" value="NUMOD3"/>
    <property type="match status" value="1"/>
</dbReference>
<feature type="compositionally biased region" description="Basic and acidic residues" evidence="1">
    <location>
        <begin position="180"/>
        <end position="189"/>
    </location>
</feature>
<accession>A0A6J5NXL8</accession>
<feature type="domain" description="Nuclease associated modular" evidence="2">
    <location>
        <begin position="176"/>
        <end position="192"/>
    </location>
</feature>
<gene>
    <name evidence="4" type="ORF">UFOVP723_29</name>
</gene>
<proteinExistence type="predicted"/>
<dbReference type="SMART" id="SM00496">
    <property type="entry name" value="IENR2"/>
    <property type="match status" value="4"/>
</dbReference>
<evidence type="ECO:0000259" key="2">
    <source>
        <dbReference type="SMART" id="SM00496"/>
    </source>
</evidence>
<feature type="domain" description="HNH nuclease" evidence="3">
    <location>
        <begin position="5"/>
        <end position="55"/>
    </location>
</feature>
<feature type="domain" description="Nuclease associated modular" evidence="2">
    <location>
        <begin position="152"/>
        <end position="168"/>
    </location>
</feature>
<evidence type="ECO:0000259" key="3">
    <source>
        <dbReference type="SMART" id="SM00507"/>
    </source>
</evidence>
<dbReference type="CDD" id="cd00085">
    <property type="entry name" value="HNHc"/>
    <property type="match status" value="1"/>
</dbReference>
<organism evidence="4">
    <name type="scientific">uncultured Caudovirales phage</name>
    <dbReference type="NCBI Taxonomy" id="2100421"/>
    <lineage>
        <taxon>Viruses</taxon>
        <taxon>Duplodnaviria</taxon>
        <taxon>Heunggongvirae</taxon>
        <taxon>Uroviricota</taxon>
        <taxon>Caudoviricetes</taxon>
        <taxon>Peduoviridae</taxon>
        <taxon>Maltschvirus</taxon>
        <taxon>Maltschvirus maltsch</taxon>
    </lineage>
</organism>
<dbReference type="SMART" id="SM00507">
    <property type="entry name" value="HNHc"/>
    <property type="match status" value="1"/>
</dbReference>
<evidence type="ECO:0000256" key="1">
    <source>
        <dbReference type="SAM" id="MobiDB-lite"/>
    </source>
</evidence>